<dbReference type="Pfam" id="PF16586">
    <property type="entry name" value="DUF5060"/>
    <property type="match status" value="1"/>
</dbReference>
<dbReference type="Gene3D" id="2.60.40.3950">
    <property type="match status" value="1"/>
</dbReference>
<feature type="domain" description="DUF5605" evidence="3">
    <location>
        <begin position="426"/>
        <end position="495"/>
    </location>
</feature>
<feature type="domain" description="DUF5060" evidence="2">
    <location>
        <begin position="23"/>
        <end position="90"/>
    </location>
</feature>
<reference evidence="4 5" key="1">
    <citation type="submission" date="2018-10" db="EMBL/GenBank/DDBJ databases">
        <title>Ulvibacterium marinum gen. nov., sp. nov., a novel marine bacterium of the family Flavobacteriaceae, isolated from a culture of the green alga Ulva prolifera.</title>
        <authorList>
            <person name="Zhang Z."/>
        </authorList>
    </citation>
    <scope>NUCLEOTIDE SEQUENCE [LARGE SCALE GENOMIC DNA]</scope>
    <source>
        <strain evidence="4 5">CCMM003</strain>
    </source>
</reference>
<proteinExistence type="predicted"/>
<dbReference type="Proteomes" id="UP000276603">
    <property type="component" value="Unassembled WGS sequence"/>
</dbReference>
<evidence type="ECO:0000259" key="1">
    <source>
        <dbReference type="Pfam" id="PF13204"/>
    </source>
</evidence>
<dbReference type="InterPro" id="IPR025277">
    <property type="entry name" value="Apiosidase-like_cat_dom"/>
</dbReference>
<evidence type="ECO:0000259" key="3">
    <source>
        <dbReference type="Pfam" id="PF18310"/>
    </source>
</evidence>
<dbReference type="InterPro" id="IPR013783">
    <property type="entry name" value="Ig-like_fold"/>
</dbReference>
<dbReference type="PANTHER" id="PTHR37836:SF2">
    <property type="entry name" value="DUF4038 DOMAIN-CONTAINING PROTEIN"/>
    <property type="match status" value="1"/>
</dbReference>
<dbReference type="OrthoDB" id="59486at2"/>
<accession>A0A3B0C6L3</accession>
<keyword evidence="5" id="KW-1185">Reference proteome</keyword>
<evidence type="ECO:0000313" key="5">
    <source>
        <dbReference type="Proteomes" id="UP000276603"/>
    </source>
</evidence>
<sequence>MRIGILLIYILFLSNFFLRAQSKVENWDVFELQLKGKRKGNPFVEVDLSAKFYQGGDTLKVSGFYDGDGIYKLRFMPHKKGIWQYLTASNDSKLHQKKGTFECIPAKYENHGPVRVKDTFYFAYSDGKPFYPLGTTAYGWIQQNKETREQTLESLKKSPFNKIRVALLPHAPSGTNYDLYPFEGAGKDWDFTRFNAAYFARYEHYIKEMQKLGIQVDLFVFHPYDKGVWGFDTMNKEEQYLFLKYVNARFGAFRNIWWSMANEFDLMPDRTTGDWDGYFRFFQENDPYNRLRSIHNAANWYDHSKHWVTHVSAQSEAWWKSNALRDTFKKPVLFDEFCYEGDGDNRTVALNGDMIRHRFWLMTILGAYATHGEAFKQKDTGYQFFRQGGAFEGSSAKELHVLKKVLDGIPGHLKPLGTDWRLNWIRAGVDEQYFLYYFGEYQNSSWTFTELPENLKYQVDIIDTKNGTIVGQENTLGKGDTLALPGKPYMAVALQLVAQ</sequence>
<dbReference type="Pfam" id="PF18310">
    <property type="entry name" value="DUF5605"/>
    <property type="match status" value="1"/>
</dbReference>
<evidence type="ECO:0000259" key="2">
    <source>
        <dbReference type="Pfam" id="PF16586"/>
    </source>
</evidence>
<dbReference type="RefSeq" id="WP_120711491.1">
    <property type="nucleotide sequence ID" value="NZ_RBCJ01000002.1"/>
</dbReference>
<dbReference type="AlphaFoldDB" id="A0A3B0C6L3"/>
<dbReference type="Gene3D" id="3.20.20.80">
    <property type="entry name" value="Glycosidases"/>
    <property type="match status" value="1"/>
</dbReference>
<evidence type="ECO:0000313" key="4">
    <source>
        <dbReference type="EMBL" id="RKN81332.1"/>
    </source>
</evidence>
<organism evidence="4 5">
    <name type="scientific">Ulvibacterium marinum</name>
    <dbReference type="NCBI Taxonomy" id="2419782"/>
    <lineage>
        <taxon>Bacteria</taxon>
        <taxon>Pseudomonadati</taxon>
        <taxon>Bacteroidota</taxon>
        <taxon>Flavobacteriia</taxon>
        <taxon>Flavobacteriales</taxon>
        <taxon>Flavobacteriaceae</taxon>
        <taxon>Ulvibacterium</taxon>
    </lineage>
</organism>
<dbReference type="InterPro" id="IPR032260">
    <property type="entry name" value="DUF5060"/>
</dbReference>
<feature type="domain" description="Apiosidase-like catalytic" evidence="1">
    <location>
        <begin position="119"/>
        <end position="367"/>
    </location>
</feature>
<dbReference type="PANTHER" id="PTHR37836">
    <property type="entry name" value="LMO1036 PROTEIN"/>
    <property type="match status" value="1"/>
</dbReference>
<dbReference type="EMBL" id="RBCJ01000002">
    <property type="protein sequence ID" value="RKN81332.1"/>
    <property type="molecule type" value="Genomic_DNA"/>
</dbReference>
<dbReference type="InterPro" id="IPR017853">
    <property type="entry name" value="GH"/>
</dbReference>
<comment type="caution">
    <text evidence="4">The sequence shown here is derived from an EMBL/GenBank/DDBJ whole genome shotgun (WGS) entry which is preliminary data.</text>
</comment>
<dbReference type="InterPro" id="IPR041239">
    <property type="entry name" value="DUF5605"/>
</dbReference>
<dbReference type="Gene3D" id="2.60.40.10">
    <property type="entry name" value="Immunoglobulins"/>
    <property type="match status" value="1"/>
</dbReference>
<name>A0A3B0C6L3_9FLAO</name>
<dbReference type="SUPFAM" id="SSF51445">
    <property type="entry name" value="(Trans)glycosidases"/>
    <property type="match status" value="1"/>
</dbReference>
<dbReference type="Pfam" id="PF13204">
    <property type="entry name" value="Apiosidase"/>
    <property type="match status" value="1"/>
</dbReference>
<gene>
    <name evidence="4" type="ORF">D7Z94_10380</name>
</gene>
<protein>
    <submittedName>
        <fullName evidence="4">DUF4038 domain-containing protein</fullName>
    </submittedName>
</protein>